<evidence type="ECO:0000313" key="3">
    <source>
        <dbReference type="Proteomes" id="UP000729402"/>
    </source>
</evidence>
<dbReference type="AlphaFoldDB" id="A0A8J5TBC6"/>
<protein>
    <submittedName>
        <fullName evidence="2">Uncharacterized protein</fullName>
    </submittedName>
</protein>
<reference evidence="2" key="1">
    <citation type="journal article" date="2021" name="bioRxiv">
        <title>Whole Genome Assembly and Annotation of Northern Wild Rice, Zizania palustris L., Supports a Whole Genome Duplication in the Zizania Genus.</title>
        <authorList>
            <person name="Haas M."/>
            <person name="Kono T."/>
            <person name="Macchietto M."/>
            <person name="Millas R."/>
            <person name="McGilp L."/>
            <person name="Shao M."/>
            <person name="Duquette J."/>
            <person name="Hirsch C.N."/>
            <person name="Kimball J."/>
        </authorList>
    </citation>
    <scope>NUCLEOTIDE SEQUENCE</scope>
    <source>
        <tissue evidence="2">Fresh leaf tissue</tissue>
    </source>
</reference>
<name>A0A8J5TBC6_ZIZPA</name>
<organism evidence="2 3">
    <name type="scientific">Zizania palustris</name>
    <name type="common">Northern wild rice</name>
    <dbReference type="NCBI Taxonomy" id="103762"/>
    <lineage>
        <taxon>Eukaryota</taxon>
        <taxon>Viridiplantae</taxon>
        <taxon>Streptophyta</taxon>
        <taxon>Embryophyta</taxon>
        <taxon>Tracheophyta</taxon>
        <taxon>Spermatophyta</taxon>
        <taxon>Magnoliopsida</taxon>
        <taxon>Liliopsida</taxon>
        <taxon>Poales</taxon>
        <taxon>Poaceae</taxon>
        <taxon>BOP clade</taxon>
        <taxon>Oryzoideae</taxon>
        <taxon>Oryzeae</taxon>
        <taxon>Zizaniinae</taxon>
        <taxon>Zizania</taxon>
    </lineage>
</organism>
<keyword evidence="3" id="KW-1185">Reference proteome</keyword>
<sequence length="97" mass="10115">MARAHSRASALQSTRGSIRDLTATPPTAAGHRRAAGRRRAHVPPRGRSLGAGSAAAITCRRAAAAWGLGPPPEQGLSAAEASIRRSLRESVTPFRRA</sequence>
<gene>
    <name evidence="2" type="ORF">GUJ93_ZPchr0014g47444</name>
</gene>
<accession>A0A8J5TBC6</accession>
<proteinExistence type="predicted"/>
<feature type="compositionally biased region" description="Basic residues" evidence="1">
    <location>
        <begin position="30"/>
        <end position="44"/>
    </location>
</feature>
<comment type="caution">
    <text evidence="2">The sequence shown here is derived from an EMBL/GenBank/DDBJ whole genome shotgun (WGS) entry which is preliminary data.</text>
</comment>
<dbReference type="Proteomes" id="UP000729402">
    <property type="component" value="Unassembled WGS sequence"/>
</dbReference>
<reference evidence="2" key="2">
    <citation type="submission" date="2021-02" db="EMBL/GenBank/DDBJ databases">
        <authorList>
            <person name="Kimball J.A."/>
            <person name="Haas M.W."/>
            <person name="Macchietto M."/>
            <person name="Kono T."/>
            <person name="Duquette J."/>
            <person name="Shao M."/>
        </authorList>
    </citation>
    <scope>NUCLEOTIDE SEQUENCE</scope>
    <source>
        <tissue evidence="2">Fresh leaf tissue</tissue>
    </source>
</reference>
<feature type="region of interest" description="Disordered" evidence="1">
    <location>
        <begin position="66"/>
        <end position="97"/>
    </location>
</feature>
<dbReference type="EMBL" id="JAAALK010000086">
    <property type="protein sequence ID" value="KAG8082357.1"/>
    <property type="molecule type" value="Genomic_DNA"/>
</dbReference>
<feature type="region of interest" description="Disordered" evidence="1">
    <location>
        <begin position="1"/>
        <end position="53"/>
    </location>
</feature>
<evidence type="ECO:0000313" key="2">
    <source>
        <dbReference type="EMBL" id="KAG8082357.1"/>
    </source>
</evidence>
<evidence type="ECO:0000256" key="1">
    <source>
        <dbReference type="SAM" id="MobiDB-lite"/>
    </source>
</evidence>